<dbReference type="WBParaSite" id="JU765_v2.g19805.t1">
    <property type="protein sequence ID" value="JU765_v2.g19805.t1"/>
    <property type="gene ID" value="JU765_v2.g19805"/>
</dbReference>
<evidence type="ECO:0000313" key="1">
    <source>
        <dbReference type="Proteomes" id="UP000887576"/>
    </source>
</evidence>
<evidence type="ECO:0000313" key="2">
    <source>
        <dbReference type="WBParaSite" id="JU765_v2.g19805.t1"/>
    </source>
</evidence>
<sequence length="228" mass="26315">MSAWNKPLMKPVPQPIPKYSFQPNAKPFTPSHLLPAEYGMRGIVNVLKSAGNSDGLAALSIGYELSNLGLNLKISGHELYKDYGGPFSDRISRTQDIECQVPEEYRTNAHLRKRLPPIKLTDMSEDLLFYIFYNCTEEAYQTMVAHELYVRDWRFHKIKRVWLMKFVPKLLDPSTDLGKENYYMFDTSQWKKIKVEMPVEFHELEPRPPAPKCTTIPVIPPPSPKKDS</sequence>
<dbReference type="Proteomes" id="UP000887576">
    <property type="component" value="Unplaced"/>
</dbReference>
<reference evidence="2" key="1">
    <citation type="submission" date="2022-11" db="UniProtKB">
        <authorList>
            <consortium name="WormBaseParasite"/>
        </authorList>
    </citation>
    <scope>IDENTIFICATION</scope>
</reference>
<name>A0AC34QV88_9BILA</name>
<accession>A0AC34QV88</accession>
<proteinExistence type="predicted"/>
<protein>
    <submittedName>
        <fullName evidence="2">NOT2/NOT3/NOT5 C-terminal domain-containing protein</fullName>
    </submittedName>
</protein>
<organism evidence="1 2">
    <name type="scientific">Panagrolaimus sp. JU765</name>
    <dbReference type="NCBI Taxonomy" id="591449"/>
    <lineage>
        <taxon>Eukaryota</taxon>
        <taxon>Metazoa</taxon>
        <taxon>Ecdysozoa</taxon>
        <taxon>Nematoda</taxon>
        <taxon>Chromadorea</taxon>
        <taxon>Rhabditida</taxon>
        <taxon>Tylenchina</taxon>
        <taxon>Panagrolaimomorpha</taxon>
        <taxon>Panagrolaimoidea</taxon>
        <taxon>Panagrolaimidae</taxon>
        <taxon>Panagrolaimus</taxon>
    </lineage>
</organism>